<gene>
    <name evidence="1" type="ORF">B7P43_G11488</name>
</gene>
<accession>A0A2J7RRI2</accession>
<reference evidence="1 2" key="1">
    <citation type="submission" date="2017-12" db="EMBL/GenBank/DDBJ databases">
        <title>Hemimetabolous genomes reveal molecular basis of termite eusociality.</title>
        <authorList>
            <person name="Harrison M.C."/>
            <person name="Jongepier E."/>
            <person name="Robertson H.M."/>
            <person name="Arning N."/>
            <person name="Bitard-Feildel T."/>
            <person name="Chao H."/>
            <person name="Childers C.P."/>
            <person name="Dinh H."/>
            <person name="Doddapaneni H."/>
            <person name="Dugan S."/>
            <person name="Gowin J."/>
            <person name="Greiner C."/>
            <person name="Han Y."/>
            <person name="Hu H."/>
            <person name="Hughes D.S.T."/>
            <person name="Huylmans A.-K."/>
            <person name="Kemena C."/>
            <person name="Kremer L.P.M."/>
            <person name="Lee S.L."/>
            <person name="Lopez-Ezquerra A."/>
            <person name="Mallet L."/>
            <person name="Monroy-Kuhn J.M."/>
            <person name="Moser A."/>
            <person name="Murali S.C."/>
            <person name="Muzny D.M."/>
            <person name="Otani S."/>
            <person name="Piulachs M.-D."/>
            <person name="Poelchau M."/>
            <person name="Qu J."/>
            <person name="Schaub F."/>
            <person name="Wada-Katsumata A."/>
            <person name="Worley K.C."/>
            <person name="Xie Q."/>
            <person name="Ylla G."/>
            <person name="Poulsen M."/>
            <person name="Gibbs R.A."/>
            <person name="Schal C."/>
            <person name="Richards S."/>
            <person name="Belles X."/>
            <person name="Korb J."/>
            <person name="Bornberg-Bauer E."/>
        </authorList>
    </citation>
    <scope>NUCLEOTIDE SEQUENCE [LARGE SCALE GENOMIC DNA]</scope>
    <source>
        <tissue evidence="1">Whole body</tissue>
    </source>
</reference>
<evidence type="ECO:0000313" key="2">
    <source>
        <dbReference type="Proteomes" id="UP000235965"/>
    </source>
</evidence>
<dbReference type="AlphaFoldDB" id="A0A2J7RRI2"/>
<dbReference type="InParanoid" id="A0A2J7RRI2"/>
<organism evidence="1 2">
    <name type="scientific">Cryptotermes secundus</name>
    <dbReference type="NCBI Taxonomy" id="105785"/>
    <lineage>
        <taxon>Eukaryota</taxon>
        <taxon>Metazoa</taxon>
        <taxon>Ecdysozoa</taxon>
        <taxon>Arthropoda</taxon>
        <taxon>Hexapoda</taxon>
        <taxon>Insecta</taxon>
        <taxon>Pterygota</taxon>
        <taxon>Neoptera</taxon>
        <taxon>Polyneoptera</taxon>
        <taxon>Dictyoptera</taxon>
        <taxon>Blattodea</taxon>
        <taxon>Blattoidea</taxon>
        <taxon>Termitoidae</taxon>
        <taxon>Kalotermitidae</taxon>
        <taxon>Cryptotermitinae</taxon>
        <taxon>Cryptotermes</taxon>
    </lineage>
</organism>
<protein>
    <submittedName>
        <fullName evidence="1">Uncharacterized protein</fullName>
    </submittedName>
</protein>
<sequence>MNMDGGVKIQLKYSQRQQQIKISGSLHISIALLLVHTDLEIMWAPHPVCTPR</sequence>
<comment type="caution">
    <text evidence="1">The sequence shown here is derived from an EMBL/GenBank/DDBJ whole genome shotgun (WGS) entry which is preliminary data.</text>
</comment>
<dbReference type="EMBL" id="NEVH01000603">
    <property type="protein sequence ID" value="PNF43448.1"/>
    <property type="molecule type" value="Genomic_DNA"/>
</dbReference>
<name>A0A2J7RRI2_9NEOP</name>
<dbReference type="Proteomes" id="UP000235965">
    <property type="component" value="Unassembled WGS sequence"/>
</dbReference>
<keyword evidence="2" id="KW-1185">Reference proteome</keyword>
<proteinExistence type="predicted"/>
<evidence type="ECO:0000313" key="1">
    <source>
        <dbReference type="EMBL" id="PNF43448.1"/>
    </source>
</evidence>